<gene>
    <name evidence="2" type="ORF">SEVIR_9G560550v2</name>
</gene>
<evidence type="ECO:0000256" key="1">
    <source>
        <dbReference type="SAM" id="MobiDB-lite"/>
    </source>
</evidence>
<sequence length="95" mass="10029">MSHRCKAVAPALLKPRGSAPGTKKTPGPGGRDAPRKGPPRPPNLSAAAISGGRIGKAQLRPTRRESYEKAARCPPPIPPRTHRSFARVPARVRGA</sequence>
<dbReference type="Gramene" id="TKV98444">
    <property type="protein sequence ID" value="TKV98444"/>
    <property type="gene ID" value="SEVIR_9G560550v2"/>
</dbReference>
<protein>
    <submittedName>
        <fullName evidence="2">Uncharacterized protein</fullName>
    </submittedName>
</protein>
<feature type="compositionally biased region" description="Basic and acidic residues" evidence="1">
    <location>
        <begin position="62"/>
        <end position="71"/>
    </location>
</feature>
<dbReference type="AlphaFoldDB" id="A0A4U6TCF8"/>
<feature type="region of interest" description="Disordered" evidence="1">
    <location>
        <begin position="1"/>
        <end position="95"/>
    </location>
</feature>
<keyword evidence="3" id="KW-1185">Reference proteome</keyword>
<evidence type="ECO:0000313" key="3">
    <source>
        <dbReference type="Proteomes" id="UP000298652"/>
    </source>
</evidence>
<organism evidence="2 3">
    <name type="scientific">Setaria viridis</name>
    <name type="common">Green bristlegrass</name>
    <name type="synonym">Setaria italica subsp. viridis</name>
    <dbReference type="NCBI Taxonomy" id="4556"/>
    <lineage>
        <taxon>Eukaryota</taxon>
        <taxon>Viridiplantae</taxon>
        <taxon>Streptophyta</taxon>
        <taxon>Embryophyta</taxon>
        <taxon>Tracheophyta</taxon>
        <taxon>Spermatophyta</taxon>
        <taxon>Magnoliopsida</taxon>
        <taxon>Liliopsida</taxon>
        <taxon>Poales</taxon>
        <taxon>Poaceae</taxon>
        <taxon>PACMAD clade</taxon>
        <taxon>Panicoideae</taxon>
        <taxon>Panicodae</taxon>
        <taxon>Paniceae</taxon>
        <taxon>Cenchrinae</taxon>
        <taxon>Setaria</taxon>
    </lineage>
</organism>
<evidence type="ECO:0000313" key="2">
    <source>
        <dbReference type="EMBL" id="TKV98444.1"/>
    </source>
</evidence>
<dbReference type="Proteomes" id="UP000298652">
    <property type="component" value="Chromosome 9"/>
</dbReference>
<reference evidence="2" key="1">
    <citation type="submission" date="2019-03" db="EMBL/GenBank/DDBJ databases">
        <title>WGS assembly of Setaria viridis.</title>
        <authorList>
            <person name="Huang P."/>
            <person name="Jenkins J."/>
            <person name="Grimwood J."/>
            <person name="Barry K."/>
            <person name="Healey A."/>
            <person name="Mamidi S."/>
            <person name="Sreedasyam A."/>
            <person name="Shu S."/>
            <person name="Feldman M."/>
            <person name="Wu J."/>
            <person name="Yu Y."/>
            <person name="Chen C."/>
            <person name="Johnson J."/>
            <person name="Rokhsar D."/>
            <person name="Baxter I."/>
            <person name="Schmutz J."/>
            <person name="Brutnell T."/>
            <person name="Kellogg E."/>
        </authorList>
    </citation>
    <scope>NUCLEOTIDE SEQUENCE [LARGE SCALE GENOMIC DNA]</scope>
</reference>
<name>A0A4U6TCF8_SETVI</name>
<proteinExistence type="predicted"/>
<accession>A0A4U6TCF8</accession>
<dbReference type="EMBL" id="CM016560">
    <property type="protein sequence ID" value="TKV98444.1"/>
    <property type="molecule type" value="Genomic_DNA"/>
</dbReference>